<dbReference type="AlphaFoldDB" id="A0A4Z2I108"/>
<evidence type="ECO:0000313" key="2">
    <source>
        <dbReference type="Proteomes" id="UP000314294"/>
    </source>
</evidence>
<reference evidence="1 2" key="1">
    <citation type="submission" date="2019-03" db="EMBL/GenBank/DDBJ databases">
        <title>First draft genome of Liparis tanakae, snailfish: a comprehensive survey of snailfish specific genes.</title>
        <authorList>
            <person name="Kim W."/>
            <person name="Song I."/>
            <person name="Jeong J.-H."/>
            <person name="Kim D."/>
            <person name="Kim S."/>
            <person name="Ryu S."/>
            <person name="Song J.Y."/>
            <person name="Lee S.K."/>
        </authorList>
    </citation>
    <scope>NUCLEOTIDE SEQUENCE [LARGE SCALE GENOMIC DNA]</scope>
    <source>
        <tissue evidence="1">Muscle</tissue>
    </source>
</reference>
<name>A0A4Z2I108_9TELE</name>
<dbReference type="EMBL" id="SRLO01000147">
    <property type="protein sequence ID" value="TNN71588.1"/>
    <property type="molecule type" value="Genomic_DNA"/>
</dbReference>
<protein>
    <submittedName>
        <fullName evidence="1">Uncharacterized protein</fullName>
    </submittedName>
</protein>
<accession>A0A4Z2I108</accession>
<proteinExistence type="predicted"/>
<gene>
    <name evidence="1" type="ORF">EYF80_018113</name>
</gene>
<organism evidence="1 2">
    <name type="scientific">Liparis tanakae</name>
    <name type="common">Tanaka's snailfish</name>
    <dbReference type="NCBI Taxonomy" id="230148"/>
    <lineage>
        <taxon>Eukaryota</taxon>
        <taxon>Metazoa</taxon>
        <taxon>Chordata</taxon>
        <taxon>Craniata</taxon>
        <taxon>Vertebrata</taxon>
        <taxon>Euteleostomi</taxon>
        <taxon>Actinopterygii</taxon>
        <taxon>Neopterygii</taxon>
        <taxon>Teleostei</taxon>
        <taxon>Neoteleostei</taxon>
        <taxon>Acanthomorphata</taxon>
        <taxon>Eupercaria</taxon>
        <taxon>Perciformes</taxon>
        <taxon>Cottioidei</taxon>
        <taxon>Cottales</taxon>
        <taxon>Liparidae</taxon>
        <taxon>Liparis</taxon>
    </lineage>
</organism>
<sequence length="114" mass="12507">MELFGTISRPPHMIPARFASCCESPLGLSFIPVTKEDTKYGPLKLWLLGKEEEGEEGEEEENAKYLMVPAAAQTNPQNINSVWVATTPKTFIHGVELTLGGGGNPTHMFTYVLV</sequence>
<dbReference type="Proteomes" id="UP000314294">
    <property type="component" value="Unassembled WGS sequence"/>
</dbReference>
<evidence type="ECO:0000313" key="1">
    <source>
        <dbReference type="EMBL" id="TNN71588.1"/>
    </source>
</evidence>
<keyword evidence="2" id="KW-1185">Reference proteome</keyword>
<comment type="caution">
    <text evidence="1">The sequence shown here is derived from an EMBL/GenBank/DDBJ whole genome shotgun (WGS) entry which is preliminary data.</text>
</comment>